<evidence type="ECO:0000259" key="4">
    <source>
        <dbReference type="Pfam" id="PF10350"/>
    </source>
</evidence>
<dbReference type="InterPro" id="IPR051954">
    <property type="entry name" value="tRNA_methyltransferase_THADA"/>
</dbReference>
<dbReference type="PANTHER" id="PTHR14387">
    <property type="entry name" value="THADA/DEATH RECEPTOR INTERACTING PROTEIN"/>
    <property type="match status" value="1"/>
</dbReference>
<keyword evidence="8" id="KW-1185">Reference proteome</keyword>
<dbReference type="InterPro" id="IPR056843">
    <property type="entry name" value="THADA-like_TPR"/>
</dbReference>
<feature type="compositionally biased region" description="Basic and acidic residues" evidence="3">
    <location>
        <begin position="417"/>
        <end position="433"/>
    </location>
</feature>
<evidence type="ECO:0000256" key="2">
    <source>
        <dbReference type="ARBA" id="ARBA00022694"/>
    </source>
</evidence>
<dbReference type="InterPro" id="IPR019442">
    <property type="entry name" value="THADA/TRM732_DUF2428"/>
</dbReference>
<reference evidence="7 8" key="1">
    <citation type="submission" date="2015-09" db="EMBL/GenBank/DDBJ databases">
        <title>Host preference determinants of Valsa canker pathogens revealed by comparative genomics.</title>
        <authorList>
            <person name="Yin Z."/>
            <person name="Huang L."/>
        </authorList>
    </citation>
    <scope>NUCLEOTIDE SEQUENCE [LARGE SCALE GENOMIC DNA]</scope>
    <source>
        <strain evidence="7 8">SXYLt</strain>
    </source>
</reference>
<dbReference type="OrthoDB" id="73997at2759"/>
<gene>
    <name evidence="7" type="ORF">VPNG_05925</name>
</gene>
<dbReference type="InterPro" id="IPR016024">
    <property type="entry name" value="ARM-type_fold"/>
</dbReference>
<evidence type="ECO:0000259" key="5">
    <source>
        <dbReference type="Pfam" id="PF25150"/>
    </source>
</evidence>
<sequence length="1578" mass="173232">MVLVELPPLEGRGRNANDLVAWVEQRPHEDLVHSAQELFEKLLANASQPRSSTADACVKLCGFVQQSAKSKEESLRRWAFSEEIADHLLNFYLEWNEKDAHRSMRLVLDLISTLIPQNPSTQVRETVKANILTTLVSVIARVSMRPLVKSCLSCLNHLLLKSIFTLDDVLRKYGTLRPDLAGKPDLILWQEWVAEVFTWMELHYACPVAGKLLVLIFSGLYSPAGKPPKTTAGSAEFNVGIMRKWVETALAKNPDALESIKNYVLAPLIKFDRALSIAFLEELNKSRPEEHTSGDELDTAALLHLAALEIGKKASVVDEPNPTGAKQPDNVVVLSREILERFLIHNSHDVRASAISLLTTSASTTKPYSDMAFDLLKKNLKSCHADSDAKFRNVILGHSKNMVKRIKGAITLLQRDISRPETKAPKPKQKADETSVNTHISKGAKDISNAGDSWLRETLKTHEEFYSWYLQFLRQELVPTASYQRHITALRALLTVVRLGKETPSPAEQQIYQDPQWIRIIMDLIMDPFDDAREAATSLLMMYPAETIQAEITFAENLPPTTPLKLLQEFCSRAAGQASRTARADHSDGAARSHGLLCAWQSTLGKRVSLLSHTLDVLEAKIGRAEKDLGQAVMVEPVHGDFAAVRYIWEFLSLSRYTEDELETLSSPQTRVLNLCSRIWDAVSYVLCDDSPEGHLPEELEEIEGLDTKGLLSYSFRAIHETSNLMRTIVGNLKLGTKAGNLLPTPEVFSRAGNLAFTQLSTLRHRGAFSSVSLNFTCCCQNAQDPRVATSAEQKALLGTWYNGALSCIDEQRSTTRRSAGIPALITGILASNASSPSFEEVMRTLQEIAGKPASVTETDGSNLPQVHAFNCLKEIFKNSLLGRKAEFYLPECLQLATNSLKAEVWAIRNCALLLLRSLMDSLFGTNETKSSMESGWDGKTLRISYTKYSSLPPILLHLLQSGQQAMEPGTLTQSSAAESVFPALDIIRRAGPPESHRDELYTLIAKYLGSRQWHVREIAARTLGSFLLNEEWLSSIQALLKGSRGSANRLHGTLLTIKFFLERVYTKELKDLGVTLRDYEQDFLICSETRAAYTEVQNLLWELDQSALSVLVDNSRTSNNLTGPRFASKALLNNRLAIRAIQEATTSRDLGALKACLRDALTSDTDTACALLESLPSIWGDEQASELCILYLEVCKHSTVPEARAAALTNLAALMDSHITAGKLGALPSSPGVDTADPLFGLSLRGSTINPALASAVLLASGPVMAAQALKKHAADQQPSFFLFEQKLRSWGEALAGALRDGETFDMRMAAATSIRSFAMAVRGEAAGADAAYLPFLLALYSTLTDDDDEIRDVGAEAVAFIITDAGNINKPQPLVAVDAADALLSWTQRRFGRTNEFKAYAACRLVGDPLVAVDIGVQDLSAWAPPREQFAAALAVDESLFAVEEQNLFIDEVREAGRWAGVFRGMEWDYDEVLGEDGSVVGRTLFMDSSLEALKGWVEEALGVLVALVGEDDGPLGWASRADAFALCHRVLVCGRVLAEVLGEDGQGATIAGLLARVGEVGRASRLHGLLLSILD</sequence>
<evidence type="ECO:0000256" key="3">
    <source>
        <dbReference type="SAM" id="MobiDB-lite"/>
    </source>
</evidence>
<comment type="caution">
    <text evidence="7">The sequence shown here is derived from an EMBL/GenBank/DDBJ whole genome shotgun (WGS) entry which is preliminary data.</text>
</comment>
<dbReference type="InterPro" id="IPR056842">
    <property type="entry name" value="THADA-like_TPR_C"/>
</dbReference>
<feature type="domain" description="tRNA (32-2'-O)-methyltransferase regulator THADA-like C-terminal TPR repeats region" evidence="6">
    <location>
        <begin position="909"/>
        <end position="1060"/>
    </location>
</feature>
<feature type="domain" description="DUF2428" evidence="4">
    <location>
        <begin position="669"/>
        <end position="907"/>
    </location>
</feature>
<feature type="domain" description="tRNA (32-2'-O)-methyltransferase regulator THADA-like TPR repeats region" evidence="5">
    <location>
        <begin position="246"/>
        <end position="534"/>
    </location>
</feature>
<dbReference type="Pfam" id="PF25151">
    <property type="entry name" value="TPR_Trm732_C"/>
    <property type="match status" value="1"/>
</dbReference>
<dbReference type="SUPFAM" id="SSF48371">
    <property type="entry name" value="ARM repeat"/>
    <property type="match status" value="2"/>
</dbReference>
<dbReference type="Pfam" id="PF10350">
    <property type="entry name" value="DUF2428"/>
    <property type="match status" value="1"/>
</dbReference>
<dbReference type="STRING" id="1230097.A0A423XAW9"/>
<dbReference type="PANTHER" id="PTHR14387:SF0">
    <property type="entry name" value="DUF2428 DOMAIN-CONTAINING PROTEIN"/>
    <property type="match status" value="1"/>
</dbReference>
<dbReference type="InterPro" id="IPR011989">
    <property type="entry name" value="ARM-like"/>
</dbReference>
<organism evidence="7 8">
    <name type="scientific">Cytospora leucostoma</name>
    <dbReference type="NCBI Taxonomy" id="1230097"/>
    <lineage>
        <taxon>Eukaryota</taxon>
        <taxon>Fungi</taxon>
        <taxon>Dikarya</taxon>
        <taxon>Ascomycota</taxon>
        <taxon>Pezizomycotina</taxon>
        <taxon>Sordariomycetes</taxon>
        <taxon>Sordariomycetidae</taxon>
        <taxon>Diaporthales</taxon>
        <taxon>Cytosporaceae</taxon>
        <taxon>Cytospora</taxon>
    </lineage>
</organism>
<evidence type="ECO:0000256" key="1">
    <source>
        <dbReference type="ARBA" id="ARBA00010409"/>
    </source>
</evidence>
<comment type="similarity">
    <text evidence="1">Belongs to the THADA family.</text>
</comment>
<dbReference type="Proteomes" id="UP000285146">
    <property type="component" value="Unassembled WGS sequence"/>
</dbReference>
<dbReference type="GO" id="GO:0030488">
    <property type="term" value="P:tRNA methylation"/>
    <property type="evidence" value="ECO:0007669"/>
    <property type="project" value="TreeGrafter"/>
</dbReference>
<dbReference type="Gene3D" id="1.25.10.10">
    <property type="entry name" value="Leucine-rich Repeat Variant"/>
    <property type="match status" value="1"/>
</dbReference>
<evidence type="ECO:0000313" key="7">
    <source>
        <dbReference type="EMBL" id="ROW13095.1"/>
    </source>
</evidence>
<dbReference type="Pfam" id="PF26523">
    <property type="entry name" value="Trm732_C"/>
    <property type="match status" value="1"/>
</dbReference>
<dbReference type="EMBL" id="LKEB01000022">
    <property type="protein sequence ID" value="ROW13095.1"/>
    <property type="molecule type" value="Genomic_DNA"/>
</dbReference>
<name>A0A423XAW9_9PEZI</name>
<dbReference type="InParanoid" id="A0A423XAW9"/>
<accession>A0A423XAW9</accession>
<keyword evidence="2" id="KW-0819">tRNA processing</keyword>
<dbReference type="GO" id="GO:0005829">
    <property type="term" value="C:cytosol"/>
    <property type="evidence" value="ECO:0007669"/>
    <property type="project" value="TreeGrafter"/>
</dbReference>
<dbReference type="FunCoup" id="A0A423XAW9">
    <property type="interactions" value="23"/>
</dbReference>
<evidence type="ECO:0000313" key="8">
    <source>
        <dbReference type="Proteomes" id="UP000285146"/>
    </source>
</evidence>
<protein>
    <submittedName>
        <fullName evidence="7">Uncharacterized protein</fullName>
    </submittedName>
</protein>
<dbReference type="Pfam" id="PF25150">
    <property type="entry name" value="TPR_Trm732"/>
    <property type="match status" value="1"/>
</dbReference>
<proteinExistence type="inferred from homology"/>
<evidence type="ECO:0000259" key="6">
    <source>
        <dbReference type="Pfam" id="PF25151"/>
    </source>
</evidence>
<feature type="region of interest" description="Disordered" evidence="3">
    <location>
        <begin position="417"/>
        <end position="439"/>
    </location>
</feature>